<evidence type="ECO:0000259" key="5">
    <source>
        <dbReference type="PROSITE" id="PS51918"/>
    </source>
</evidence>
<proteinExistence type="predicted"/>
<evidence type="ECO:0000256" key="3">
    <source>
        <dbReference type="ARBA" id="ARBA00023004"/>
    </source>
</evidence>
<evidence type="ECO:0000256" key="4">
    <source>
        <dbReference type="ARBA" id="ARBA00023014"/>
    </source>
</evidence>
<dbReference type="GO" id="GO:0051536">
    <property type="term" value="F:iron-sulfur cluster binding"/>
    <property type="evidence" value="ECO:0007669"/>
    <property type="project" value="UniProtKB-KW"/>
</dbReference>
<dbReference type="SMART" id="SM00729">
    <property type="entry name" value="Elp3"/>
    <property type="match status" value="1"/>
</dbReference>
<dbReference type="Pfam" id="PF04055">
    <property type="entry name" value="Radical_SAM"/>
    <property type="match status" value="1"/>
</dbReference>
<dbReference type="InterPro" id="IPR050377">
    <property type="entry name" value="Radical_SAM_PqqE_MftC-like"/>
</dbReference>
<organism evidence="6 7">
    <name type="scientific">Candidatus Iainarchaeum sp</name>
    <dbReference type="NCBI Taxonomy" id="3101447"/>
    <lineage>
        <taxon>Archaea</taxon>
        <taxon>Candidatus Iainarchaeota</taxon>
        <taxon>Candidatus Iainarchaeia</taxon>
        <taxon>Candidatus Iainarchaeales</taxon>
        <taxon>Candidatus Iainarchaeaceae</taxon>
        <taxon>Candidatus Iainarchaeum</taxon>
    </lineage>
</organism>
<dbReference type="InterPro" id="IPR012840">
    <property type="entry name" value="NrdG2"/>
</dbReference>
<dbReference type="Gene3D" id="3.20.20.70">
    <property type="entry name" value="Aldolase class I"/>
    <property type="match status" value="1"/>
</dbReference>
<keyword evidence="2" id="KW-0479">Metal-binding</keyword>
<keyword evidence="1" id="KW-0949">S-adenosyl-L-methionine</keyword>
<dbReference type="InterPro" id="IPR006638">
    <property type="entry name" value="Elp3/MiaA/NifB-like_rSAM"/>
</dbReference>
<dbReference type="Proteomes" id="UP000278031">
    <property type="component" value="Unassembled WGS sequence"/>
</dbReference>
<keyword evidence="4" id="KW-0411">Iron-sulfur</keyword>
<dbReference type="InterPro" id="IPR058240">
    <property type="entry name" value="rSAM_sf"/>
</dbReference>
<dbReference type="SFLD" id="SFLDG01094">
    <property type="entry name" value="Uncharacterised_Radical_SAM_Su"/>
    <property type="match status" value="1"/>
</dbReference>
<dbReference type="PANTHER" id="PTHR11228">
    <property type="entry name" value="RADICAL SAM DOMAIN PROTEIN"/>
    <property type="match status" value="1"/>
</dbReference>
<dbReference type="SUPFAM" id="SSF102114">
    <property type="entry name" value="Radical SAM enzymes"/>
    <property type="match status" value="1"/>
</dbReference>
<dbReference type="EMBL" id="QMWP01000045">
    <property type="protein sequence ID" value="RLG70607.1"/>
    <property type="molecule type" value="Genomic_DNA"/>
</dbReference>
<dbReference type="GO" id="GO:0046872">
    <property type="term" value="F:metal ion binding"/>
    <property type="evidence" value="ECO:0007669"/>
    <property type="project" value="UniProtKB-KW"/>
</dbReference>
<gene>
    <name evidence="6" type="ORF">DRO04_01575</name>
</gene>
<dbReference type="GO" id="GO:0003824">
    <property type="term" value="F:catalytic activity"/>
    <property type="evidence" value="ECO:0007669"/>
    <property type="project" value="InterPro"/>
</dbReference>
<feature type="domain" description="Radical SAM core" evidence="5">
    <location>
        <begin position="14"/>
        <end position="232"/>
    </location>
</feature>
<evidence type="ECO:0000256" key="2">
    <source>
        <dbReference type="ARBA" id="ARBA00022723"/>
    </source>
</evidence>
<evidence type="ECO:0000313" key="6">
    <source>
        <dbReference type="EMBL" id="RLG70607.1"/>
    </source>
</evidence>
<comment type="caution">
    <text evidence="6">The sequence shown here is derived from an EMBL/GenBank/DDBJ whole genome shotgun (WGS) entry which is preliminary data.</text>
</comment>
<accession>A0A497JHB8</accession>
<dbReference type="InterPro" id="IPR007197">
    <property type="entry name" value="rSAM"/>
</dbReference>
<name>A0A497JHB8_9ARCH</name>
<dbReference type="CDD" id="cd01335">
    <property type="entry name" value="Radical_SAM"/>
    <property type="match status" value="1"/>
</dbReference>
<sequence>MSLYIKGVQKTTMIDFPGKLAATIFVGKCNFRCPFCHNPELVLRHEKLPTIPEEEILDFLKERKDWLDGICITGGEPTLHKELIPFIEKVKALGLEVKLDTNGSNPEMVKHLLEKNLIDYIAMDIKSDKEHYNAAIGVNFPIQIIEQTINIIRNSDIDYEFRTTVVPTFYNEAIAKNIGEWLKGSKLYVLQQYNNEHAMIDEKFLNIFPYPEDKLYKFAELVKPYFKKVEVRV</sequence>
<dbReference type="InterPro" id="IPR013785">
    <property type="entry name" value="Aldolase_TIM"/>
</dbReference>
<evidence type="ECO:0000313" key="7">
    <source>
        <dbReference type="Proteomes" id="UP000278031"/>
    </source>
</evidence>
<dbReference type="PANTHER" id="PTHR11228:SF27">
    <property type="entry name" value="GLYCYL-RADICAL ENZYME ACTIVATING ENZYME MJ1227-RELATED"/>
    <property type="match status" value="1"/>
</dbReference>
<evidence type="ECO:0000256" key="1">
    <source>
        <dbReference type="ARBA" id="ARBA00022691"/>
    </source>
</evidence>
<dbReference type="NCBIfam" id="TIGR02495">
    <property type="entry name" value="NrdG2"/>
    <property type="match status" value="1"/>
</dbReference>
<reference evidence="6 7" key="1">
    <citation type="submission" date="2018-06" db="EMBL/GenBank/DDBJ databases">
        <title>Extensive metabolic versatility and redundancy in microbially diverse, dynamic hydrothermal sediments.</title>
        <authorList>
            <person name="Dombrowski N."/>
            <person name="Teske A."/>
            <person name="Baker B.J."/>
        </authorList>
    </citation>
    <scope>NUCLEOTIDE SEQUENCE [LARGE SCALE GENOMIC DNA]</scope>
    <source>
        <strain evidence="6">B51_G17</strain>
    </source>
</reference>
<dbReference type="SFLD" id="SFLDS00029">
    <property type="entry name" value="Radical_SAM"/>
    <property type="match status" value="1"/>
</dbReference>
<protein>
    <submittedName>
        <fullName evidence="6">Anaerobic ribonucleoside-triphosphate reductase activating protein</fullName>
    </submittedName>
</protein>
<dbReference type="AlphaFoldDB" id="A0A497JHB8"/>
<dbReference type="PROSITE" id="PS51918">
    <property type="entry name" value="RADICAL_SAM"/>
    <property type="match status" value="1"/>
</dbReference>
<keyword evidence="3" id="KW-0408">Iron</keyword>